<dbReference type="GO" id="GO:0016791">
    <property type="term" value="F:phosphatase activity"/>
    <property type="evidence" value="ECO:0007669"/>
    <property type="project" value="TreeGrafter"/>
</dbReference>
<dbReference type="SUPFAM" id="SSF54631">
    <property type="entry name" value="CBS-domain pair"/>
    <property type="match status" value="1"/>
</dbReference>
<evidence type="ECO:0000313" key="3">
    <source>
        <dbReference type="EMBL" id="MBO8449923.1"/>
    </source>
</evidence>
<reference evidence="3" key="2">
    <citation type="journal article" date="2021" name="PeerJ">
        <title>Extensive microbial diversity within the chicken gut microbiome revealed by metagenomics and culture.</title>
        <authorList>
            <person name="Gilroy R."/>
            <person name="Ravi A."/>
            <person name="Getino M."/>
            <person name="Pursley I."/>
            <person name="Horton D.L."/>
            <person name="Alikhan N.F."/>
            <person name="Baker D."/>
            <person name="Gharbi K."/>
            <person name="Hall N."/>
            <person name="Watson M."/>
            <person name="Adriaenssens E.M."/>
            <person name="Foster-Nyarko E."/>
            <person name="Jarju S."/>
            <person name="Secka A."/>
            <person name="Antonio M."/>
            <person name="Oren A."/>
            <person name="Chaudhuri R.R."/>
            <person name="La Ragione R."/>
            <person name="Hildebrand F."/>
            <person name="Pallen M.J."/>
        </authorList>
    </citation>
    <scope>NUCLEOTIDE SEQUENCE</scope>
    <source>
        <strain evidence="3">B3-4054</strain>
    </source>
</reference>
<dbReference type="SMART" id="SM00331">
    <property type="entry name" value="PP2C_SIG"/>
    <property type="match status" value="1"/>
</dbReference>
<sequence length="434" mass="48769">MADQADISLQEFDAVDESFFEVEEISQNEKEARDRAAERQKFAKDFSFRQLGSVAEYIEPVSSAHPLEYVLNVFEENPDVQAVPVEEFDVVIGYIDRKTLENATKNVVRRFMVKETAKYVKRVPLILYAKEYCEQCLGKVSAAAKEYGISFFPIFHHRKSFYGLVSMEDLIARISDVRQQDMEKARVVQQGILPDAIDLKRFPFQIRAWNRMANPIGGDLYTVYSLSDTKYLIGCFDVSGKNVAAALVTIALGSFFSALKRFPQVVSTPEKIISELDLFIEDIVPMGTFVTAGIFYVDMEAKRLSVFNCGHTNIYFFIPGPSDGQRRTIRLSEVEAFLPPLGMGATAESLAGGDVKIPCCAIESGLRAELYSDGLPDMQTDEGIRFGDDRTKDFFKTLYPKKEQDVIQGIEDAVAHWTGKSMLPDDITVVDVAF</sequence>
<gene>
    <name evidence="3" type="ORF">IAA96_02335</name>
</gene>
<dbReference type="InterPro" id="IPR046342">
    <property type="entry name" value="CBS_dom_sf"/>
</dbReference>
<protein>
    <submittedName>
        <fullName evidence="3">SpoIIE family protein phosphatase</fullName>
    </submittedName>
</protein>
<evidence type="ECO:0000256" key="1">
    <source>
        <dbReference type="ARBA" id="ARBA00022801"/>
    </source>
</evidence>
<evidence type="ECO:0000313" key="4">
    <source>
        <dbReference type="Proteomes" id="UP000823616"/>
    </source>
</evidence>
<evidence type="ECO:0000259" key="2">
    <source>
        <dbReference type="SMART" id="SM00331"/>
    </source>
</evidence>
<dbReference type="EMBL" id="JADIMS010000039">
    <property type="protein sequence ID" value="MBO8449923.1"/>
    <property type="molecule type" value="Genomic_DNA"/>
</dbReference>
<keyword evidence="1" id="KW-0378">Hydrolase</keyword>
<proteinExistence type="predicted"/>
<dbReference type="Proteomes" id="UP000823616">
    <property type="component" value="Unassembled WGS sequence"/>
</dbReference>
<dbReference type="InterPro" id="IPR001932">
    <property type="entry name" value="PPM-type_phosphatase-like_dom"/>
</dbReference>
<dbReference type="PANTHER" id="PTHR43156:SF2">
    <property type="entry name" value="STAGE II SPORULATION PROTEIN E"/>
    <property type="match status" value="1"/>
</dbReference>
<comment type="caution">
    <text evidence="3">The sequence shown here is derived from an EMBL/GenBank/DDBJ whole genome shotgun (WGS) entry which is preliminary data.</text>
</comment>
<organism evidence="3 4">
    <name type="scientific">Candidatus Avitreponema avistercoris</name>
    <dbReference type="NCBI Taxonomy" id="2840705"/>
    <lineage>
        <taxon>Bacteria</taxon>
        <taxon>Pseudomonadati</taxon>
        <taxon>Spirochaetota</taxon>
        <taxon>Spirochaetia</taxon>
        <taxon>Spirochaetales</taxon>
        <taxon>Candidatus Avitreponema</taxon>
    </lineage>
</organism>
<dbReference type="Pfam" id="PF07228">
    <property type="entry name" value="SpoIIE"/>
    <property type="match status" value="1"/>
</dbReference>
<feature type="domain" description="PPM-type phosphatase" evidence="2">
    <location>
        <begin position="201"/>
        <end position="434"/>
    </location>
</feature>
<accession>A0A9D9ELV9</accession>
<dbReference type="InterPro" id="IPR052016">
    <property type="entry name" value="Bact_Sigma-Reg"/>
</dbReference>
<dbReference type="InterPro" id="IPR036457">
    <property type="entry name" value="PPM-type-like_dom_sf"/>
</dbReference>
<dbReference type="PANTHER" id="PTHR43156">
    <property type="entry name" value="STAGE II SPORULATION PROTEIN E-RELATED"/>
    <property type="match status" value="1"/>
</dbReference>
<dbReference type="AlphaFoldDB" id="A0A9D9ELV9"/>
<dbReference type="Gene3D" id="3.60.40.10">
    <property type="entry name" value="PPM-type phosphatase domain"/>
    <property type="match status" value="1"/>
</dbReference>
<name>A0A9D9ELV9_9SPIR</name>
<reference evidence="3" key="1">
    <citation type="submission" date="2020-10" db="EMBL/GenBank/DDBJ databases">
        <authorList>
            <person name="Gilroy R."/>
        </authorList>
    </citation>
    <scope>NUCLEOTIDE SEQUENCE</scope>
    <source>
        <strain evidence="3">B3-4054</strain>
    </source>
</reference>